<dbReference type="AlphaFoldDB" id="A0A811T800"/>
<organism evidence="1 2">
    <name type="scientific">Candidatus Argoarchaeum ethanivorans</name>
    <dbReference type="NCBI Taxonomy" id="2608793"/>
    <lineage>
        <taxon>Archaea</taxon>
        <taxon>Methanobacteriati</taxon>
        <taxon>Methanobacteriota</taxon>
        <taxon>Stenosarchaea group</taxon>
        <taxon>Methanomicrobia</taxon>
        <taxon>Methanosarcinales</taxon>
        <taxon>Methanosarcinales incertae sedis</taxon>
        <taxon>GOM Arc I cluster</taxon>
        <taxon>Candidatus Argoarchaeum</taxon>
    </lineage>
</organism>
<evidence type="ECO:0000313" key="1">
    <source>
        <dbReference type="EMBL" id="CAD6492441.1"/>
    </source>
</evidence>
<sequence length="260" mass="30492">MTKVKIKLRNLYQNFERSVTISQRLADIINEFEEKSKVFNSGEIIPVLFDTSETFLRLGVGFQGADPREINTGFILKNKDGKKIFAVFLANYDPLDELTAAHEIMHYILYTGGFSRIKRISGRDGDFETLISSFAQHFAVNKELQERGFVVSEEYDKILSSFIRNPRPYSSVRLNAILIADHYFYARRTVRRRLIKTIRKDSELYREFQYLVSIVKDPSIEKITPYESKSIMKRIAQDWGDIENYRFDHNPLFVENLYQV</sequence>
<evidence type="ECO:0000313" key="2">
    <source>
        <dbReference type="Proteomes" id="UP000610373"/>
    </source>
</evidence>
<dbReference type="Proteomes" id="UP000610373">
    <property type="component" value="Unassembled WGS sequence"/>
</dbReference>
<accession>A0A811T800</accession>
<comment type="caution">
    <text evidence="1">The sequence shown here is derived from an EMBL/GenBank/DDBJ whole genome shotgun (WGS) entry which is preliminary data.</text>
</comment>
<dbReference type="EMBL" id="CAJHIO010000012">
    <property type="protein sequence ID" value="CAD6492441.1"/>
    <property type="molecule type" value="Genomic_DNA"/>
</dbReference>
<reference evidence="1" key="1">
    <citation type="submission" date="2020-10" db="EMBL/GenBank/DDBJ databases">
        <authorList>
            <person name="Hahn C.J."/>
            <person name="Laso-Perez R."/>
            <person name="Vulcano F."/>
            <person name="Vaziourakis K.-M."/>
            <person name="Stokke R."/>
            <person name="Steen I.H."/>
            <person name="Teske A."/>
            <person name="Boetius A."/>
            <person name="Liebeke M."/>
            <person name="Amann R."/>
            <person name="Knittel K."/>
        </authorList>
    </citation>
    <scope>NUCLEOTIDE SEQUENCE</scope>
    <source>
        <strain evidence="1">Gfbio:e3339647-f889-4370-9287-4fb5cb688e4c:AG392O15_GoMArc1</strain>
    </source>
</reference>
<proteinExistence type="predicted"/>
<gene>
    <name evidence="1" type="ORF">CHKLHMKO_00274</name>
</gene>
<protein>
    <submittedName>
        <fullName evidence="1">Uncharacterized protein</fullName>
    </submittedName>
</protein>
<name>A0A811T800_9EURY</name>